<reference evidence="3" key="1">
    <citation type="journal article" date="2019" name="Int. J. Syst. Evol. Microbiol.">
        <title>The Global Catalogue of Microorganisms (GCM) 10K type strain sequencing project: providing services to taxonomists for standard genome sequencing and annotation.</title>
        <authorList>
            <consortium name="The Broad Institute Genomics Platform"/>
            <consortium name="The Broad Institute Genome Sequencing Center for Infectious Disease"/>
            <person name="Wu L."/>
            <person name="Ma J."/>
        </authorList>
    </citation>
    <scope>NUCLEOTIDE SEQUENCE [LARGE SCALE GENOMIC DNA]</scope>
    <source>
        <strain evidence="3">KCTC 52277</strain>
    </source>
</reference>
<feature type="transmembrane region" description="Helical" evidence="1">
    <location>
        <begin position="6"/>
        <end position="26"/>
    </location>
</feature>
<sequence>MQNSNIVIILLLVLNLCATIWFGALSNKGANDTVQMENITFELPKLISEKVREDISSSIIENFNDRNYEELYNIFGPAAKAQISKEKSNEAMRKMVDYFDSIFTAAYTHSEKLSQNGDTQYLTLYYTVKLSERSKFGQSGTLKVTLAVRGNEYEIYGFRINAEG</sequence>
<proteinExistence type="predicted"/>
<protein>
    <submittedName>
        <fullName evidence="2">DUF3887 domain-containing protein</fullName>
    </submittedName>
</protein>
<accession>A0ABV7GKR7</accession>
<keyword evidence="1" id="KW-1133">Transmembrane helix</keyword>
<evidence type="ECO:0000313" key="3">
    <source>
        <dbReference type="Proteomes" id="UP001595621"/>
    </source>
</evidence>
<evidence type="ECO:0000313" key="2">
    <source>
        <dbReference type="EMBL" id="MFC3140620.1"/>
    </source>
</evidence>
<dbReference type="RefSeq" id="WP_248934484.1">
    <property type="nucleotide sequence ID" value="NZ_JAKILF010000001.1"/>
</dbReference>
<keyword evidence="1" id="KW-0472">Membrane</keyword>
<keyword evidence="1" id="KW-0812">Transmembrane</keyword>
<evidence type="ECO:0000256" key="1">
    <source>
        <dbReference type="SAM" id="Phobius"/>
    </source>
</evidence>
<dbReference type="Proteomes" id="UP001595621">
    <property type="component" value="Unassembled WGS sequence"/>
</dbReference>
<keyword evidence="3" id="KW-1185">Reference proteome</keyword>
<comment type="caution">
    <text evidence="2">The sequence shown here is derived from an EMBL/GenBank/DDBJ whole genome shotgun (WGS) entry which is preliminary data.</text>
</comment>
<organism evidence="2 3">
    <name type="scientific">Shewanella submarina</name>
    <dbReference type="NCBI Taxonomy" id="2016376"/>
    <lineage>
        <taxon>Bacteria</taxon>
        <taxon>Pseudomonadati</taxon>
        <taxon>Pseudomonadota</taxon>
        <taxon>Gammaproteobacteria</taxon>
        <taxon>Alteromonadales</taxon>
        <taxon>Shewanellaceae</taxon>
        <taxon>Shewanella</taxon>
    </lineage>
</organism>
<dbReference type="EMBL" id="JBHRTD010000018">
    <property type="protein sequence ID" value="MFC3140620.1"/>
    <property type="molecule type" value="Genomic_DNA"/>
</dbReference>
<gene>
    <name evidence="2" type="ORF">ACFOE0_20925</name>
</gene>
<name>A0ABV7GKR7_9GAMM</name>
<dbReference type="Gene3D" id="3.10.450.590">
    <property type="match status" value="1"/>
</dbReference>